<protein>
    <submittedName>
        <fullName evidence="1">Uncharacterized protein</fullName>
    </submittedName>
</protein>
<name>B3SBE2_TRIAD</name>
<proteinExistence type="predicted"/>
<dbReference type="Proteomes" id="UP000009022">
    <property type="component" value="Unassembled WGS sequence"/>
</dbReference>
<accession>B3SBE2</accession>
<dbReference type="InParanoid" id="B3SBE2"/>
<dbReference type="EMBL" id="DS985264">
    <property type="protein sequence ID" value="EDV19936.1"/>
    <property type="molecule type" value="Genomic_DNA"/>
</dbReference>
<organism evidence="1 2">
    <name type="scientific">Trichoplax adhaerens</name>
    <name type="common">Trichoplax reptans</name>
    <dbReference type="NCBI Taxonomy" id="10228"/>
    <lineage>
        <taxon>Eukaryota</taxon>
        <taxon>Metazoa</taxon>
        <taxon>Placozoa</taxon>
        <taxon>Uniplacotomia</taxon>
        <taxon>Trichoplacea</taxon>
        <taxon>Trichoplacidae</taxon>
        <taxon>Trichoplax</taxon>
    </lineage>
</organism>
<gene>
    <name evidence="1" type="ORF">TRIADDRAFT_61583</name>
</gene>
<dbReference type="HOGENOM" id="CLU_1761127_0_0_1"/>
<dbReference type="RefSeq" id="XP_002117526.1">
    <property type="nucleotide sequence ID" value="XM_002117490.1"/>
</dbReference>
<evidence type="ECO:0000313" key="2">
    <source>
        <dbReference type="Proteomes" id="UP000009022"/>
    </source>
</evidence>
<dbReference type="CTD" id="6758739"/>
<dbReference type="GeneID" id="6758739"/>
<evidence type="ECO:0000313" key="1">
    <source>
        <dbReference type="EMBL" id="EDV19936.1"/>
    </source>
</evidence>
<reference evidence="1 2" key="1">
    <citation type="journal article" date="2008" name="Nature">
        <title>The Trichoplax genome and the nature of placozoans.</title>
        <authorList>
            <person name="Srivastava M."/>
            <person name="Begovic E."/>
            <person name="Chapman J."/>
            <person name="Putnam N.H."/>
            <person name="Hellsten U."/>
            <person name="Kawashima T."/>
            <person name="Kuo A."/>
            <person name="Mitros T."/>
            <person name="Salamov A."/>
            <person name="Carpenter M.L."/>
            <person name="Signorovitch A.Y."/>
            <person name="Moreno M.A."/>
            <person name="Kamm K."/>
            <person name="Grimwood J."/>
            <person name="Schmutz J."/>
            <person name="Shapiro H."/>
            <person name="Grigoriev I.V."/>
            <person name="Buss L.W."/>
            <person name="Schierwater B."/>
            <person name="Dellaporta S.L."/>
            <person name="Rokhsar D.S."/>
        </authorList>
    </citation>
    <scope>NUCLEOTIDE SEQUENCE [LARGE SCALE GENOMIC DNA]</scope>
    <source>
        <strain evidence="1 2">Grell-BS-1999</strain>
    </source>
</reference>
<dbReference type="AlphaFoldDB" id="B3SBE2"/>
<sequence length="148" mass="16193">MLSPKSISMFAKSQQNSTAFPVEKEVLRDSRRSDDVNIGSELYSASTVFLPLPPATAALNRTRGQKSTAFRRSRVLAKALIDEVDGQDKPPTALHFGSIEAHFVGDYSPTSPSAEGKWTIDLPKSPEPNYEQVSEHNLEAMCNINSLG</sequence>
<keyword evidence="2" id="KW-1185">Reference proteome</keyword>
<dbReference type="KEGG" id="tad:TRIADDRAFT_61583"/>